<gene>
    <name evidence="2" type="ORF">PW220_06435</name>
</gene>
<accession>A0AA96VGY3</accession>
<dbReference type="SMART" id="SM01043">
    <property type="entry name" value="BTAD"/>
    <property type="match status" value="1"/>
</dbReference>
<dbReference type="InterPro" id="IPR027417">
    <property type="entry name" value="P-loop_NTPase"/>
</dbReference>
<dbReference type="SUPFAM" id="SSF52540">
    <property type="entry name" value="P-loop containing nucleoside triphosphate hydrolases"/>
    <property type="match status" value="1"/>
</dbReference>
<name>A0AA96VGY3_9STRE</name>
<dbReference type="RefSeq" id="WP_248055091.1">
    <property type="nucleotide sequence ID" value="NZ_CP118734.1"/>
</dbReference>
<feature type="domain" description="Bacterial transcriptional activator" evidence="1">
    <location>
        <begin position="97"/>
        <end position="229"/>
    </location>
</feature>
<evidence type="ECO:0000259" key="1">
    <source>
        <dbReference type="SMART" id="SM01043"/>
    </source>
</evidence>
<organism evidence="2 3">
    <name type="scientific">Streptococcus iners subsp. hyiners</name>
    <dbReference type="NCBI Taxonomy" id="3028083"/>
    <lineage>
        <taxon>Bacteria</taxon>
        <taxon>Bacillati</taxon>
        <taxon>Bacillota</taxon>
        <taxon>Bacilli</taxon>
        <taxon>Lactobacillales</taxon>
        <taxon>Streptococcaceae</taxon>
        <taxon>Streptococcus</taxon>
        <taxon>Streptococcus iners</taxon>
    </lineage>
</organism>
<dbReference type="InterPro" id="IPR041664">
    <property type="entry name" value="AAA_16"/>
</dbReference>
<keyword evidence="3" id="KW-1185">Reference proteome</keyword>
<dbReference type="Gene3D" id="1.25.40.10">
    <property type="entry name" value="Tetratricopeptide repeat domain"/>
    <property type="match status" value="2"/>
</dbReference>
<evidence type="ECO:0000313" key="3">
    <source>
        <dbReference type="Proteomes" id="UP001301526"/>
    </source>
</evidence>
<reference evidence="2 3" key="1">
    <citation type="submission" date="2023-02" db="EMBL/GenBank/DDBJ databases">
        <title>Streptococcus sp. Genome Sequencing and Assembly.</title>
        <authorList>
            <person name="Shore S.M."/>
            <person name="Nicholson T.L."/>
        </authorList>
    </citation>
    <scope>NUCLEOTIDE SEQUENCE [LARGE SCALE GENOMIC DNA]</scope>
    <source>
        <strain evidence="2 3">29892</strain>
    </source>
</reference>
<sequence>MTRLSCLLFGTPTILVNQAEITPSYAKISALIYYLMLKGEASREEVATLLWGDKNSEKARKNLRNTIYQTNRELGCEAIVSPSRSMLAINPRIAISCDVQLFLSDPMHQLHLFKGVFLENFYIKNCQEFDFWIEKIKSQLEKTYLTACQQLLEKQERLSDLEGAEHLILRMISMDEFNEEHYLSLMKLYLEEGQTRKIIETYHRLAQLLDKELGIGPGESIKNLYYQVVRDHAEKKDSQLAPKTDYFFGRIEEIHALEHFLVSVLETGSRAFFLHGEVGSGKRSLVRQVLANQGQRFSIIQINCLPEDLYKPYSIWRKISHNYQWIFQETLDTRLSLEETRNREDLIDGLEKTCQKQALLFLIEDAHWMDKESLQVVLDCIHALSRAPLAFLFTRNLRQNKEMDYLEHYLYNHQLAENLCLKNLSLADSQDFLKELSQQDALSDLEQIYHFSQGNLFLLDQYAQQIREGREFHPLTAAIRSKMALQVHALDTKEEELLNYLSTCSAGSDVGLLADLMGLSHHEMAVLVDQLTSKSLILQKEVDDRLEVQFRQAVLGEFLYDQLPLSKRRILHEQIAFHLIQKLQLQPNNSVLLLKIARHFTAAKQPIMALEYRLQHLNLAIKSHYDLFPLDSNNDQLSGGKEEENVLWIQEQLAEVRENMAHLEKLYGDQRQFQLLQVRFEFYEGRYHIRTGNYQKGVGSIRKVIARAHALHEQDYLLKGYRQFIHYCIQIENISDLGYYAELGLETAIEANDHQAIGMFLRFKGLFNLMLGDEEKASRLLYEAIDCFSLTASMRKKYAIQIAAALDYLAEMAQIRRDFLTAIHLQKDAIELVQGQAPQSSTLGFYIGLGTSYYHLQDFAEAHSIFQAAMQEVNQQIYPWKEVQLKLYLALLGCQQQDYTGVHDLLDRKEALISRYSNPRDKGMIYYLMAKLKNEMRDNPLLEATFAQKLDEDLSHYYHIAKQFLNPYRDRLLLEDLENFMKEN</sequence>
<evidence type="ECO:0000313" key="2">
    <source>
        <dbReference type="EMBL" id="WNY48369.1"/>
    </source>
</evidence>
<dbReference type="InterPro" id="IPR036388">
    <property type="entry name" value="WH-like_DNA-bd_sf"/>
</dbReference>
<dbReference type="InterPro" id="IPR051677">
    <property type="entry name" value="AfsR-DnrI-RedD_regulator"/>
</dbReference>
<dbReference type="EMBL" id="CP118734">
    <property type="protein sequence ID" value="WNY48369.1"/>
    <property type="molecule type" value="Genomic_DNA"/>
</dbReference>
<dbReference type="Pfam" id="PF03704">
    <property type="entry name" value="BTAD"/>
    <property type="match status" value="1"/>
</dbReference>
<dbReference type="Gene3D" id="3.40.50.300">
    <property type="entry name" value="P-loop containing nucleotide triphosphate hydrolases"/>
    <property type="match status" value="1"/>
</dbReference>
<dbReference type="InterPro" id="IPR011990">
    <property type="entry name" value="TPR-like_helical_dom_sf"/>
</dbReference>
<dbReference type="InterPro" id="IPR005158">
    <property type="entry name" value="BTAD"/>
</dbReference>
<dbReference type="Pfam" id="PF13191">
    <property type="entry name" value="AAA_16"/>
    <property type="match status" value="1"/>
</dbReference>
<dbReference type="SUPFAM" id="SSF48452">
    <property type="entry name" value="TPR-like"/>
    <property type="match status" value="2"/>
</dbReference>
<dbReference type="Gene3D" id="1.10.10.10">
    <property type="entry name" value="Winged helix-like DNA-binding domain superfamily/Winged helix DNA-binding domain"/>
    <property type="match status" value="1"/>
</dbReference>
<dbReference type="AlphaFoldDB" id="A0AA96VGY3"/>
<dbReference type="PANTHER" id="PTHR35807">
    <property type="entry name" value="TRANSCRIPTIONAL REGULATOR REDD-RELATED"/>
    <property type="match status" value="1"/>
</dbReference>
<dbReference type="Proteomes" id="UP001301526">
    <property type="component" value="Chromosome"/>
</dbReference>
<protein>
    <submittedName>
        <fullName evidence="2">BTAD domain-containing putative transcriptional regulator</fullName>
    </submittedName>
</protein>
<proteinExistence type="predicted"/>